<feature type="transmembrane region" description="Helical" evidence="12">
    <location>
        <begin position="289"/>
        <end position="311"/>
    </location>
</feature>
<keyword evidence="2" id="KW-0813">Transport</keyword>
<sequence length="468" mass="47714">MKKLVAVTSCPTGIAHTYMAAEALQMAAKEMGHEIKVETQGSVGAENVITDKEVAAADAVIIAADTNVDKSRFAGKPLIEVPVKEAIKDAKGLIEQALAAKPTERKADSKMPVVEKKEKSGVYKHLMTGVSFMIPFVAAGGLLIALGFALGGIYVFDCPGSVAEALFVTGKGAFALMLPVLAGYIAYSIADRPGIAAGFVGGAFASGAIYSGQFLAHPPASGTSGFLGALVMGFLAGYLVLGLKKIIKLPKTLEGLMPVLILPLVSTAIIGLVYLFLLGNPLVAINTGLLAWLKGLQGTNAALLGLILGCMMAFDMGGPVNKAAYVFGTGTIVAGGSPIMAAVMVAGMTPPLGIALASTVLAKKKFTEAEREAGKAAWALGLSFITEGAIPFAAGDPLRVIPANMIGSGIAGALSMILGCKLAVPHGGVWVLAIPNVVTNLGGYLIALVVGTVVSGVILSVIKKDIAE</sequence>
<dbReference type="EMBL" id="FWXH01000039">
    <property type="protein sequence ID" value="SMC29253.1"/>
    <property type="molecule type" value="Genomic_DNA"/>
</dbReference>
<dbReference type="GO" id="GO:0022877">
    <property type="term" value="F:protein-N(PI)-phosphohistidine-fructose phosphotransferase system transporter activity"/>
    <property type="evidence" value="ECO:0007669"/>
    <property type="project" value="InterPro"/>
</dbReference>
<keyword evidence="11 12" id="KW-0472">Membrane</keyword>
<evidence type="ECO:0000313" key="15">
    <source>
        <dbReference type="EMBL" id="SMC29253.1"/>
    </source>
</evidence>
<evidence type="ECO:0000256" key="6">
    <source>
        <dbReference type="ARBA" id="ARBA00022679"/>
    </source>
</evidence>
<dbReference type="InterPro" id="IPR006327">
    <property type="entry name" value="PTS_IIC_fruc"/>
</dbReference>
<dbReference type="AlphaFoldDB" id="A0A1W1XZB4"/>
<dbReference type="InterPro" id="IPR003352">
    <property type="entry name" value="PTS_EIIC"/>
</dbReference>
<dbReference type="Gene3D" id="3.40.50.2300">
    <property type="match status" value="1"/>
</dbReference>
<dbReference type="Pfam" id="PF02302">
    <property type="entry name" value="PTS_IIB"/>
    <property type="match status" value="1"/>
</dbReference>
<reference evidence="15 16" key="1">
    <citation type="submission" date="2017-04" db="EMBL/GenBank/DDBJ databases">
        <authorList>
            <person name="Afonso C.L."/>
            <person name="Miller P.J."/>
            <person name="Scott M.A."/>
            <person name="Spackman E."/>
            <person name="Goraichik I."/>
            <person name="Dimitrov K.M."/>
            <person name="Suarez D.L."/>
            <person name="Swayne D.E."/>
        </authorList>
    </citation>
    <scope>NUCLEOTIDE SEQUENCE [LARGE SCALE GENOMIC DNA]</scope>
    <source>
        <strain evidence="15 16">DSM 12555</strain>
    </source>
</reference>
<keyword evidence="8 12" id="KW-0812">Transmembrane</keyword>
<dbReference type="PANTHER" id="PTHR30505:SF0">
    <property type="entry name" value="FRUCTOSE-LIKE PTS SYSTEM EIIBC COMPONENT-RELATED"/>
    <property type="match status" value="1"/>
</dbReference>
<dbReference type="RefSeq" id="WP_084117793.1">
    <property type="nucleotide sequence ID" value="NZ_FWXH01000039.1"/>
</dbReference>
<keyword evidence="7" id="KW-0598">Phosphotransferase system</keyword>
<feature type="transmembrane region" description="Helical" evidence="12">
    <location>
        <begin position="224"/>
        <end position="243"/>
    </location>
</feature>
<evidence type="ECO:0000256" key="8">
    <source>
        <dbReference type="ARBA" id="ARBA00022692"/>
    </source>
</evidence>
<keyword evidence="16" id="KW-1185">Reference proteome</keyword>
<keyword evidence="10 12" id="KW-1133">Transmembrane helix</keyword>
<feature type="transmembrane region" description="Helical" evidence="12">
    <location>
        <begin position="406"/>
        <end position="424"/>
    </location>
</feature>
<dbReference type="FunFam" id="3.40.50.2300:FF:000014">
    <property type="entry name" value="PTS system fructose-like transporter subunit IIB"/>
    <property type="match status" value="1"/>
</dbReference>
<dbReference type="Proteomes" id="UP000192468">
    <property type="component" value="Unassembled WGS sequence"/>
</dbReference>
<evidence type="ECO:0000256" key="3">
    <source>
        <dbReference type="ARBA" id="ARBA00022475"/>
    </source>
</evidence>
<feature type="transmembrane region" description="Helical" evidence="12">
    <location>
        <begin position="444"/>
        <end position="462"/>
    </location>
</feature>
<dbReference type="InterPro" id="IPR050864">
    <property type="entry name" value="Bacterial_PTS_Sugar_Transport"/>
</dbReference>
<evidence type="ECO:0000256" key="9">
    <source>
        <dbReference type="ARBA" id="ARBA00022777"/>
    </source>
</evidence>
<keyword evidence="9" id="KW-0418">Kinase</keyword>
<dbReference type="OrthoDB" id="9782569at2"/>
<dbReference type="PROSITE" id="PS51104">
    <property type="entry name" value="PTS_EIIC_TYPE_2"/>
    <property type="match status" value="1"/>
</dbReference>
<organism evidence="15 16">
    <name type="scientific">Clostridium acidisoli DSM 12555</name>
    <dbReference type="NCBI Taxonomy" id="1121291"/>
    <lineage>
        <taxon>Bacteria</taxon>
        <taxon>Bacillati</taxon>
        <taxon>Bacillota</taxon>
        <taxon>Clostridia</taxon>
        <taxon>Eubacteriales</taxon>
        <taxon>Clostridiaceae</taxon>
        <taxon>Clostridium</taxon>
    </lineage>
</organism>
<dbReference type="CDD" id="cd05569">
    <property type="entry name" value="PTS_IIB_fructose"/>
    <property type="match status" value="1"/>
</dbReference>
<dbReference type="InterPro" id="IPR003501">
    <property type="entry name" value="PTS_EIIB_2/3"/>
</dbReference>
<dbReference type="InterPro" id="IPR013014">
    <property type="entry name" value="PTS_EIIC_2"/>
</dbReference>
<feature type="transmembrane region" description="Helical" evidence="12">
    <location>
        <begin position="323"/>
        <end position="346"/>
    </location>
</feature>
<dbReference type="GO" id="GO:0005351">
    <property type="term" value="F:carbohydrate:proton symporter activity"/>
    <property type="evidence" value="ECO:0007669"/>
    <property type="project" value="InterPro"/>
</dbReference>
<feature type="transmembrane region" description="Helical" evidence="12">
    <location>
        <begin position="194"/>
        <end position="212"/>
    </location>
</feature>
<dbReference type="GO" id="GO:0016301">
    <property type="term" value="F:kinase activity"/>
    <property type="evidence" value="ECO:0007669"/>
    <property type="project" value="UniProtKB-KW"/>
</dbReference>
<keyword evidence="5" id="KW-0762">Sugar transport</keyword>
<keyword evidence="3" id="KW-1003">Cell membrane</keyword>
<dbReference type="InterPro" id="IPR013011">
    <property type="entry name" value="PTS_EIIB_2"/>
</dbReference>
<comment type="subcellular location">
    <subcellularLocation>
        <location evidence="1">Cell inner membrane</location>
        <topology evidence="1">Multi-pass membrane protein</topology>
    </subcellularLocation>
</comment>
<feature type="domain" description="PTS EIIB type-2" evidence="13">
    <location>
        <begin position="4"/>
        <end position="99"/>
    </location>
</feature>
<dbReference type="Pfam" id="PF02378">
    <property type="entry name" value="PTS_EIIC"/>
    <property type="match status" value="1"/>
</dbReference>
<evidence type="ECO:0000256" key="11">
    <source>
        <dbReference type="ARBA" id="ARBA00023136"/>
    </source>
</evidence>
<feature type="domain" description="PTS EIIC type-2" evidence="14">
    <location>
        <begin position="122"/>
        <end position="468"/>
    </location>
</feature>
<dbReference type="GO" id="GO:0009401">
    <property type="term" value="P:phosphoenolpyruvate-dependent sugar phosphotransferase system"/>
    <property type="evidence" value="ECO:0007669"/>
    <property type="project" value="UniProtKB-KW"/>
</dbReference>
<evidence type="ECO:0000256" key="5">
    <source>
        <dbReference type="ARBA" id="ARBA00022597"/>
    </source>
</evidence>
<feature type="transmembrane region" description="Helical" evidence="12">
    <location>
        <begin position="126"/>
        <end position="154"/>
    </location>
</feature>
<gene>
    <name evidence="15" type="ORF">SAMN02745134_03821</name>
</gene>
<evidence type="ECO:0000256" key="7">
    <source>
        <dbReference type="ARBA" id="ARBA00022683"/>
    </source>
</evidence>
<evidence type="ECO:0000313" key="16">
    <source>
        <dbReference type="Proteomes" id="UP000192468"/>
    </source>
</evidence>
<name>A0A1W1XZB4_9CLOT</name>
<protein>
    <submittedName>
        <fullName evidence="15">PTS system D-fructose-specific IIB component (F1P-forming), Frc family /PTS system D-fructose-specific IIC component (F1P-forming), Frc family</fullName>
    </submittedName>
</protein>
<evidence type="ECO:0000259" key="14">
    <source>
        <dbReference type="PROSITE" id="PS51104"/>
    </source>
</evidence>
<evidence type="ECO:0000256" key="10">
    <source>
        <dbReference type="ARBA" id="ARBA00022989"/>
    </source>
</evidence>
<proteinExistence type="predicted"/>
<dbReference type="GO" id="GO:0005886">
    <property type="term" value="C:plasma membrane"/>
    <property type="evidence" value="ECO:0007669"/>
    <property type="project" value="UniProtKB-SubCell"/>
</dbReference>
<evidence type="ECO:0000256" key="4">
    <source>
        <dbReference type="ARBA" id="ARBA00022553"/>
    </source>
</evidence>
<dbReference type="GO" id="GO:0090563">
    <property type="term" value="F:protein-phosphocysteine-sugar phosphotransferase activity"/>
    <property type="evidence" value="ECO:0007669"/>
    <property type="project" value="TreeGrafter"/>
</dbReference>
<evidence type="ECO:0000256" key="1">
    <source>
        <dbReference type="ARBA" id="ARBA00004429"/>
    </source>
</evidence>
<dbReference type="SUPFAM" id="SSF52794">
    <property type="entry name" value="PTS system IIB component-like"/>
    <property type="match status" value="1"/>
</dbReference>
<dbReference type="InterPro" id="IPR036095">
    <property type="entry name" value="PTS_EIIB-like_sf"/>
</dbReference>
<keyword evidence="4" id="KW-0597">Phosphoprotein</keyword>
<evidence type="ECO:0000256" key="2">
    <source>
        <dbReference type="ARBA" id="ARBA00022448"/>
    </source>
</evidence>
<evidence type="ECO:0000259" key="13">
    <source>
        <dbReference type="PROSITE" id="PS51099"/>
    </source>
</evidence>
<dbReference type="PROSITE" id="PS51099">
    <property type="entry name" value="PTS_EIIB_TYPE_2"/>
    <property type="match status" value="1"/>
</dbReference>
<dbReference type="NCBIfam" id="TIGR01427">
    <property type="entry name" value="PTS_IIC_fructo"/>
    <property type="match status" value="1"/>
</dbReference>
<dbReference type="InterPro" id="IPR003353">
    <property type="entry name" value="PTS_IIB_fruc"/>
</dbReference>
<accession>A0A1W1XZB4</accession>
<dbReference type="STRING" id="1121291.SAMN02745134_03821"/>
<dbReference type="PANTHER" id="PTHR30505">
    <property type="entry name" value="FRUCTOSE-LIKE PERMEASE"/>
    <property type="match status" value="1"/>
</dbReference>
<dbReference type="NCBIfam" id="TIGR00829">
    <property type="entry name" value="FRU"/>
    <property type="match status" value="1"/>
</dbReference>
<feature type="transmembrane region" description="Helical" evidence="12">
    <location>
        <begin position="255"/>
        <end position="277"/>
    </location>
</feature>
<evidence type="ECO:0000256" key="12">
    <source>
        <dbReference type="SAM" id="Phobius"/>
    </source>
</evidence>
<feature type="transmembrane region" description="Helical" evidence="12">
    <location>
        <begin position="166"/>
        <end position="187"/>
    </location>
</feature>
<keyword evidence="6" id="KW-0808">Transferase</keyword>